<dbReference type="PANTHER" id="PTHR47326:SF1">
    <property type="entry name" value="HTH PSQ-TYPE DOMAIN-CONTAINING PROTEIN"/>
    <property type="match status" value="1"/>
</dbReference>
<comment type="caution">
    <text evidence="1">The sequence shown here is derived from an EMBL/GenBank/DDBJ whole genome shotgun (WGS) entry which is preliminary data.</text>
</comment>
<protein>
    <submittedName>
        <fullName evidence="1">Uncharacterized protein</fullName>
    </submittedName>
</protein>
<evidence type="ECO:0000313" key="2">
    <source>
        <dbReference type="Proteomes" id="UP001153954"/>
    </source>
</evidence>
<accession>A0AAU9TLR8</accession>
<proteinExistence type="predicted"/>
<dbReference type="GO" id="GO:0003676">
    <property type="term" value="F:nucleic acid binding"/>
    <property type="evidence" value="ECO:0007669"/>
    <property type="project" value="InterPro"/>
</dbReference>
<gene>
    <name evidence="1" type="ORF">EEDITHA_LOCUS4701</name>
</gene>
<sequence>MFSYKIQMAQKLNPADNLRPLNFAKWSIEMVENERDFWRIIIMSDEAHFSLSEGVKKQNRRFYATENRQLIEEPLYDQKVTVWCGICADMVVGSYFFKTMMELRQGGKLFLQGIDKLISRCNKCIEVMGDYIEK</sequence>
<dbReference type="Gene3D" id="3.30.420.10">
    <property type="entry name" value="Ribonuclease H-like superfamily/Ribonuclease H"/>
    <property type="match status" value="1"/>
</dbReference>
<organism evidence="1 2">
    <name type="scientific">Euphydryas editha</name>
    <name type="common">Edith's checkerspot</name>
    <dbReference type="NCBI Taxonomy" id="104508"/>
    <lineage>
        <taxon>Eukaryota</taxon>
        <taxon>Metazoa</taxon>
        <taxon>Ecdysozoa</taxon>
        <taxon>Arthropoda</taxon>
        <taxon>Hexapoda</taxon>
        <taxon>Insecta</taxon>
        <taxon>Pterygota</taxon>
        <taxon>Neoptera</taxon>
        <taxon>Endopterygota</taxon>
        <taxon>Lepidoptera</taxon>
        <taxon>Glossata</taxon>
        <taxon>Ditrysia</taxon>
        <taxon>Papilionoidea</taxon>
        <taxon>Nymphalidae</taxon>
        <taxon>Nymphalinae</taxon>
        <taxon>Euphydryas</taxon>
    </lineage>
</organism>
<keyword evidence="2" id="KW-1185">Reference proteome</keyword>
<dbReference type="PANTHER" id="PTHR47326">
    <property type="entry name" value="TRANSPOSABLE ELEMENT TC3 TRANSPOSASE-LIKE PROTEIN"/>
    <property type="match status" value="1"/>
</dbReference>
<evidence type="ECO:0000313" key="1">
    <source>
        <dbReference type="EMBL" id="CAH2088549.1"/>
    </source>
</evidence>
<dbReference type="Proteomes" id="UP001153954">
    <property type="component" value="Unassembled WGS sequence"/>
</dbReference>
<name>A0AAU9TLR8_EUPED</name>
<dbReference type="AlphaFoldDB" id="A0AAU9TLR8"/>
<dbReference type="InterPro" id="IPR036397">
    <property type="entry name" value="RNaseH_sf"/>
</dbReference>
<reference evidence="1" key="1">
    <citation type="submission" date="2022-03" db="EMBL/GenBank/DDBJ databases">
        <authorList>
            <person name="Tunstrom K."/>
        </authorList>
    </citation>
    <scope>NUCLEOTIDE SEQUENCE</scope>
</reference>
<dbReference type="EMBL" id="CAKOGL010000007">
    <property type="protein sequence ID" value="CAH2088549.1"/>
    <property type="molecule type" value="Genomic_DNA"/>
</dbReference>